<dbReference type="Proteomes" id="UP000245845">
    <property type="component" value="Unassembled WGS sequence"/>
</dbReference>
<dbReference type="AlphaFoldDB" id="A0A2Y9BDH8"/>
<comment type="caution">
    <text evidence="1">The sequence shown here is derived from an EMBL/GenBank/DDBJ whole genome shotgun (WGS) entry which is preliminary data.</text>
</comment>
<evidence type="ECO:0000313" key="2">
    <source>
        <dbReference type="Proteomes" id="UP000245845"/>
    </source>
</evidence>
<sequence>MELTYRKAIKDDSDLLIDIYNASFYDELYPVW</sequence>
<reference evidence="1 2" key="1">
    <citation type="submission" date="2018-05" db="EMBL/GenBank/DDBJ databases">
        <title>The Hungate 1000. A catalogue of reference genomes from the rumen microbiome.</title>
        <authorList>
            <person name="Kelly W."/>
        </authorList>
    </citation>
    <scope>NUCLEOTIDE SEQUENCE [LARGE SCALE GENOMIC DNA]</scope>
    <source>
        <strain evidence="1 2">NLAE-zl-C242</strain>
    </source>
</reference>
<gene>
    <name evidence="1" type="ORF">A8806_103106</name>
</gene>
<evidence type="ECO:0000313" key="1">
    <source>
        <dbReference type="EMBL" id="PWJ30702.1"/>
    </source>
</evidence>
<proteinExistence type="predicted"/>
<protein>
    <submittedName>
        <fullName evidence="1">Uncharacterized protein</fullName>
    </submittedName>
</protein>
<name>A0A2Y9BDH8_9FIRM</name>
<dbReference type="EMBL" id="QGDL01000003">
    <property type="protein sequence ID" value="PWJ30702.1"/>
    <property type="molecule type" value="Genomic_DNA"/>
</dbReference>
<accession>A0A2Y9BDH8</accession>
<keyword evidence="2" id="KW-1185">Reference proteome</keyword>
<organism evidence="1 2">
    <name type="scientific">Faecalicatena orotica</name>
    <dbReference type="NCBI Taxonomy" id="1544"/>
    <lineage>
        <taxon>Bacteria</taxon>
        <taxon>Bacillati</taxon>
        <taxon>Bacillota</taxon>
        <taxon>Clostridia</taxon>
        <taxon>Lachnospirales</taxon>
        <taxon>Lachnospiraceae</taxon>
        <taxon>Faecalicatena</taxon>
    </lineage>
</organism>